<evidence type="ECO:0000313" key="8">
    <source>
        <dbReference type="EMBL" id="NEA26206.1"/>
    </source>
</evidence>
<dbReference type="InterPro" id="IPR011009">
    <property type="entry name" value="Kinase-like_dom_sf"/>
</dbReference>
<dbReference type="CDD" id="cd14014">
    <property type="entry name" value="STKc_PknB_like"/>
    <property type="match status" value="1"/>
</dbReference>
<dbReference type="RefSeq" id="WP_163060323.1">
    <property type="nucleotide sequence ID" value="NZ_JAAGLI010000735.1"/>
</dbReference>
<feature type="region of interest" description="Disordered" evidence="5">
    <location>
        <begin position="265"/>
        <end position="343"/>
    </location>
</feature>
<dbReference type="Pfam" id="PF00069">
    <property type="entry name" value="Pkinase"/>
    <property type="match status" value="1"/>
</dbReference>
<feature type="compositionally biased region" description="Low complexity" evidence="5">
    <location>
        <begin position="326"/>
        <end position="335"/>
    </location>
</feature>
<accession>A0A6L9QMB3</accession>
<evidence type="ECO:0000256" key="1">
    <source>
        <dbReference type="ARBA" id="ARBA00022679"/>
    </source>
</evidence>
<dbReference type="PROSITE" id="PS50011">
    <property type="entry name" value="PROTEIN_KINASE_DOM"/>
    <property type="match status" value="1"/>
</dbReference>
<keyword evidence="1" id="KW-0808">Transferase</keyword>
<dbReference type="Gene3D" id="1.10.510.10">
    <property type="entry name" value="Transferase(Phosphotransferase) domain 1"/>
    <property type="match status" value="1"/>
</dbReference>
<feature type="compositionally biased region" description="Pro residues" evidence="5">
    <location>
        <begin position="296"/>
        <end position="305"/>
    </location>
</feature>
<keyword evidence="3 8" id="KW-0418">Kinase</keyword>
<comment type="caution">
    <text evidence="8">The sequence shown here is derived from an EMBL/GenBank/DDBJ whole genome shotgun (WGS) entry which is preliminary data.</text>
</comment>
<keyword evidence="8" id="KW-0723">Serine/threonine-protein kinase</keyword>
<sequence>MQSLEPSDPRQLGAYRITARIGEGGQGVVYLGTGGDGTRVAVKLFHPQLSGGLGALGGDDTAARELEAAKQVARFCTAQVLDSGTAGNRRYIVSEFIDGPPLSRVVAEQGPRSGSALDRLAIATATALVALHDAGIVHRDFKPHNVLIGADGPRVIDFGISRALSGAQTVVSRAVGTPAYMAPEQLEPGELTPAADVFAWASTMVFAATGRAPFGNETVPIVFNRIANHEPDLAGVEEPLRALLTECFAKDPSRRPSAQDVLDRLVRPGRAAPPVPAPPPPGTMRPPVPASALLPPSEPAPPAQPPADENTAHTPPPLPPPPPGFGTPSGTTTPHGPGGGRTKAVLAGTGAAVAAVIAVVFGIAWFSGDDPADHDDRVVTQGSTGPAASPSDPAAAAGPDAGTQSASPSKSSKPTLSQSPGAKPPAQSASPRRTPSTPAAPAKLVRVELGQAHLSEYCQKLGWDWEEYRTTPSPGGYCVKREGGATKLSPAQLDGGCQWRFDDPRARHYFKGSTVYCYAMKPAS</sequence>
<evidence type="ECO:0000256" key="4">
    <source>
        <dbReference type="ARBA" id="ARBA00022840"/>
    </source>
</evidence>
<reference evidence="8 9" key="1">
    <citation type="submission" date="2020-01" db="EMBL/GenBank/DDBJ databases">
        <title>Insect and environment-associated Actinomycetes.</title>
        <authorList>
            <person name="Currrie C."/>
            <person name="Chevrette M."/>
            <person name="Carlson C."/>
            <person name="Stubbendieck R."/>
            <person name="Wendt-Pienkowski E."/>
        </authorList>
    </citation>
    <scope>NUCLEOTIDE SEQUENCE [LARGE SCALE GENOMIC DNA]</scope>
    <source>
        <strain evidence="8 9">SID10258</strain>
    </source>
</reference>
<dbReference type="Gene3D" id="3.30.200.20">
    <property type="entry name" value="Phosphorylase Kinase, domain 1"/>
    <property type="match status" value="1"/>
</dbReference>
<dbReference type="InterPro" id="IPR000719">
    <property type="entry name" value="Prot_kinase_dom"/>
</dbReference>
<evidence type="ECO:0000256" key="3">
    <source>
        <dbReference type="ARBA" id="ARBA00022777"/>
    </source>
</evidence>
<dbReference type="EMBL" id="JAAGLI010000735">
    <property type="protein sequence ID" value="NEA26206.1"/>
    <property type="molecule type" value="Genomic_DNA"/>
</dbReference>
<gene>
    <name evidence="8" type="ORF">G3I70_27465</name>
</gene>
<dbReference type="SUPFAM" id="SSF56112">
    <property type="entry name" value="Protein kinase-like (PK-like)"/>
    <property type="match status" value="1"/>
</dbReference>
<evidence type="ECO:0000259" key="7">
    <source>
        <dbReference type="PROSITE" id="PS50011"/>
    </source>
</evidence>
<feature type="domain" description="Protein kinase" evidence="7">
    <location>
        <begin position="15"/>
        <end position="270"/>
    </location>
</feature>
<feature type="compositionally biased region" description="Low complexity" evidence="5">
    <location>
        <begin position="428"/>
        <end position="438"/>
    </location>
</feature>
<feature type="region of interest" description="Disordered" evidence="5">
    <location>
        <begin position="374"/>
        <end position="438"/>
    </location>
</feature>
<dbReference type="PROSITE" id="PS00108">
    <property type="entry name" value="PROTEIN_KINASE_ST"/>
    <property type="match status" value="1"/>
</dbReference>
<proteinExistence type="predicted"/>
<evidence type="ECO:0000256" key="5">
    <source>
        <dbReference type="SAM" id="MobiDB-lite"/>
    </source>
</evidence>
<keyword evidence="6" id="KW-1133">Transmembrane helix</keyword>
<feature type="compositionally biased region" description="Polar residues" evidence="5">
    <location>
        <begin position="407"/>
        <end position="420"/>
    </location>
</feature>
<keyword evidence="6" id="KW-0812">Transmembrane</keyword>
<evidence type="ECO:0000256" key="2">
    <source>
        <dbReference type="ARBA" id="ARBA00022741"/>
    </source>
</evidence>
<dbReference type="AlphaFoldDB" id="A0A6L9QMB3"/>
<dbReference type="GO" id="GO:0005524">
    <property type="term" value="F:ATP binding"/>
    <property type="evidence" value="ECO:0007669"/>
    <property type="project" value="UniProtKB-KW"/>
</dbReference>
<evidence type="ECO:0000256" key="6">
    <source>
        <dbReference type="SAM" id="Phobius"/>
    </source>
</evidence>
<dbReference type="GO" id="GO:0004674">
    <property type="term" value="F:protein serine/threonine kinase activity"/>
    <property type="evidence" value="ECO:0007669"/>
    <property type="project" value="UniProtKB-KW"/>
</dbReference>
<organism evidence="8 9">
    <name type="scientific">Actinomadura bangladeshensis</name>
    <dbReference type="NCBI Taxonomy" id="453573"/>
    <lineage>
        <taxon>Bacteria</taxon>
        <taxon>Bacillati</taxon>
        <taxon>Actinomycetota</taxon>
        <taxon>Actinomycetes</taxon>
        <taxon>Streptosporangiales</taxon>
        <taxon>Thermomonosporaceae</taxon>
        <taxon>Actinomadura</taxon>
    </lineage>
</organism>
<keyword evidence="6" id="KW-0472">Membrane</keyword>
<name>A0A6L9QMB3_9ACTN</name>
<feature type="transmembrane region" description="Helical" evidence="6">
    <location>
        <begin position="344"/>
        <end position="366"/>
    </location>
</feature>
<keyword evidence="2" id="KW-0547">Nucleotide-binding</keyword>
<dbReference type="InterPro" id="IPR008271">
    <property type="entry name" value="Ser/Thr_kinase_AS"/>
</dbReference>
<keyword evidence="4" id="KW-0067">ATP-binding</keyword>
<dbReference type="PANTHER" id="PTHR43289">
    <property type="entry name" value="MITOGEN-ACTIVATED PROTEIN KINASE KINASE KINASE 20-RELATED"/>
    <property type="match status" value="1"/>
</dbReference>
<dbReference type="PANTHER" id="PTHR43289:SF34">
    <property type="entry name" value="SERINE_THREONINE-PROTEIN KINASE YBDM-RELATED"/>
    <property type="match status" value="1"/>
</dbReference>
<feature type="compositionally biased region" description="Pro residues" evidence="5">
    <location>
        <begin position="271"/>
        <end position="289"/>
    </location>
</feature>
<dbReference type="Proteomes" id="UP000475532">
    <property type="component" value="Unassembled WGS sequence"/>
</dbReference>
<feature type="compositionally biased region" description="Pro residues" evidence="5">
    <location>
        <begin position="314"/>
        <end position="325"/>
    </location>
</feature>
<protein>
    <submittedName>
        <fullName evidence="8">Serine/threonine protein kinase</fullName>
    </submittedName>
</protein>
<evidence type="ECO:0000313" key="9">
    <source>
        <dbReference type="Proteomes" id="UP000475532"/>
    </source>
</evidence>
<feature type="compositionally biased region" description="Low complexity" evidence="5">
    <location>
        <begin position="382"/>
        <end position="406"/>
    </location>
</feature>